<name>A0AAD9N6E2_9ANNE</name>
<dbReference type="EMBL" id="JAODUP010000164">
    <property type="protein sequence ID" value="KAK2158797.1"/>
    <property type="molecule type" value="Genomic_DNA"/>
</dbReference>
<feature type="signal peptide" evidence="1">
    <location>
        <begin position="1"/>
        <end position="17"/>
    </location>
</feature>
<protein>
    <recommendedName>
        <fullName evidence="4">F5/8 type C domain-containing protein</fullName>
    </recommendedName>
</protein>
<reference evidence="2" key="1">
    <citation type="journal article" date="2023" name="Mol. Biol. Evol.">
        <title>Third-Generation Sequencing Reveals the Adaptive Role of the Epigenome in Three Deep-Sea Polychaetes.</title>
        <authorList>
            <person name="Perez M."/>
            <person name="Aroh O."/>
            <person name="Sun Y."/>
            <person name="Lan Y."/>
            <person name="Juniper S.K."/>
            <person name="Young C.R."/>
            <person name="Angers B."/>
            <person name="Qian P.Y."/>
        </authorList>
    </citation>
    <scope>NUCLEOTIDE SEQUENCE</scope>
    <source>
        <strain evidence="2">P08H-3</strain>
    </source>
</reference>
<comment type="caution">
    <text evidence="2">The sequence shown here is derived from an EMBL/GenBank/DDBJ whole genome shotgun (WGS) entry which is preliminary data.</text>
</comment>
<dbReference type="AlphaFoldDB" id="A0AAD9N6E2"/>
<gene>
    <name evidence="2" type="ORF">LSH36_164g11025</name>
</gene>
<evidence type="ECO:0000313" key="3">
    <source>
        <dbReference type="Proteomes" id="UP001208570"/>
    </source>
</evidence>
<keyword evidence="3" id="KW-1185">Reference proteome</keyword>
<proteinExistence type="predicted"/>
<keyword evidence="1" id="KW-0732">Signal</keyword>
<organism evidence="2 3">
    <name type="scientific">Paralvinella palmiformis</name>
    <dbReference type="NCBI Taxonomy" id="53620"/>
    <lineage>
        <taxon>Eukaryota</taxon>
        <taxon>Metazoa</taxon>
        <taxon>Spiralia</taxon>
        <taxon>Lophotrochozoa</taxon>
        <taxon>Annelida</taxon>
        <taxon>Polychaeta</taxon>
        <taxon>Sedentaria</taxon>
        <taxon>Canalipalpata</taxon>
        <taxon>Terebellida</taxon>
        <taxon>Terebelliformia</taxon>
        <taxon>Alvinellidae</taxon>
        <taxon>Paralvinella</taxon>
    </lineage>
</organism>
<feature type="chain" id="PRO_5042119953" description="F5/8 type C domain-containing protein" evidence="1">
    <location>
        <begin position="18"/>
        <end position="259"/>
    </location>
</feature>
<evidence type="ECO:0000256" key="1">
    <source>
        <dbReference type="SAM" id="SignalP"/>
    </source>
</evidence>
<accession>A0AAD9N6E2</accession>
<evidence type="ECO:0000313" key="2">
    <source>
        <dbReference type="EMBL" id="KAK2158797.1"/>
    </source>
</evidence>
<dbReference type="Proteomes" id="UP001208570">
    <property type="component" value="Unassembled WGS sequence"/>
</dbReference>
<sequence>MDANLLAVLLFLNLAKSDNVSPTLTLFTKYDGYVPINGYAIADTSGTYKSLIHCTVACGQLSDCTGIKYRDTNLNEGVVCDILSARVSYLEATPGEKYLQVISGSSVAAFPVNIADDNSTCVASSTANETSSCDNLWDNERRIEPGMEWISMNEDAGGWVRLQWTNYFDVIGLELWSRCWRAEQCSKIKATFAEDKWKVIERGCGSGNHSFDCQVLVREIYHVPHYRSNFVNITCLEDCEDSGADDSWGLQEVKLYRPV</sequence>
<evidence type="ECO:0008006" key="4">
    <source>
        <dbReference type="Google" id="ProtNLM"/>
    </source>
</evidence>